<proteinExistence type="predicted"/>
<gene>
    <name evidence="1" type="ORF">UFOPK3564_03840</name>
</gene>
<sequence length="370" mass="40522">MAVKCIGNEGSHADALISRDVLAGADVLGHALRLLYDTSAEELQRLIRWTNEATGLPRTASAAPRDRPSVLPRDVTSLFSDREGNPAGPPPSADINPGAWRGLCALMRRRVDDGSLAKDHPLMCLDKPLPYAVNTGVMFDEWGALVPGLDLPLRSDEPPTTAVAMDALEWVARHVWTPQQIDFHTFMGHTHLRHHNRPAALKSLAADANDVLSRNGVALRLTDAGKAERTGPAVVAARLHAWDRRTGDDTLDDLLAQARRRFLDPDPAERTEALKALWAAWERVKSIIDPDDKKTSAAALLDRAASHPDLRALLKTEARALTNIGNAFSIRHSETSQVPLETEAQADWLFARLWALVELVAPAQETNDAR</sequence>
<accession>A0A6J7KUL9</accession>
<protein>
    <submittedName>
        <fullName evidence="1">Unannotated protein</fullName>
    </submittedName>
</protein>
<organism evidence="1">
    <name type="scientific">freshwater metagenome</name>
    <dbReference type="NCBI Taxonomy" id="449393"/>
    <lineage>
        <taxon>unclassified sequences</taxon>
        <taxon>metagenomes</taxon>
        <taxon>ecological metagenomes</taxon>
    </lineage>
</organism>
<dbReference type="EMBL" id="CAFBMK010000422">
    <property type="protein sequence ID" value="CAB4957324.1"/>
    <property type="molecule type" value="Genomic_DNA"/>
</dbReference>
<reference evidence="1" key="1">
    <citation type="submission" date="2020-05" db="EMBL/GenBank/DDBJ databases">
        <authorList>
            <person name="Chiriac C."/>
            <person name="Salcher M."/>
            <person name="Ghai R."/>
            <person name="Kavagutti S V."/>
        </authorList>
    </citation>
    <scope>NUCLEOTIDE SEQUENCE</scope>
</reference>
<evidence type="ECO:0000313" key="1">
    <source>
        <dbReference type="EMBL" id="CAB4957324.1"/>
    </source>
</evidence>
<dbReference type="AlphaFoldDB" id="A0A6J7KUL9"/>
<name>A0A6J7KUL9_9ZZZZ</name>